<evidence type="ECO:0000259" key="4">
    <source>
        <dbReference type="PROSITE" id="PS01031"/>
    </source>
</evidence>
<keyword evidence="6" id="KW-1185">Reference proteome</keyword>
<dbReference type="InterPro" id="IPR031107">
    <property type="entry name" value="Small_HSP"/>
</dbReference>
<feature type="domain" description="SHSP" evidence="4">
    <location>
        <begin position="43"/>
        <end position="156"/>
    </location>
</feature>
<accession>A0A2A9NLE8</accession>
<dbReference type="PANTHER" id="PTHR11527">
    <property type="entry name" value="HEAT-SHOCK PROTEIN 20 FAMILY MEMBER"/>
    <property type="match status" value="1"/>
</dbReference>
<dbReference type="InterPro" id="IPR008978">
    <property type="entry name" value="HSP20-like_chaperone"/>
</dbReference>
<reference evidence="5 6" key="1">
    <citation type="submission" date="2014-02" db="EMBL/GenBank/DDBJ databases">
        <title>Transposable element dynamics among asymbiotic and ectomycorrhizal Amanita fungi.</title>
        <authorList>
            <consortium name="DOE Joint Genome Institute"/>
            <person name="Hess J."/>
            <person name="Skrede I."/>
            <person name="Wolfe B."/>
            <person name="LaButti K."/>
            <person name="Ohm R.A."/>
            <person name="Grigoriev I.V."/>
            <person name="Pringle A."/>
        </authorList>
    </citation>
    <scope>NUCLEOTIDE SEQUENCE [LARGE SCALE GENOMIC DNA]</scope>
    <source>
        <strain evidence="5 6">SKay4041</strain>
    </source>
</reference>
<comment type="similarity">
    <text evidence="2 3">Belongs to the small heat shock protein (HSP20) family.</text>
</comment>
<dbReference type="Pfam" id="PF00011">
    <property type="entry name" value="HSP20"/>
    <property type="match status" value="1"/>
</dbReference>
<dbReference type="EMBL" id="KZ302040">
    <property type="protein sequence ID" value="PFH49087.1"/>
    <property type="molecule type" value="Genomic_DNA"/>
</dbReference>
<dbReference type="Proteomes" id="UP000242287">
    <property type="component" value="Unassembled WGS sequence"/>
</dbReference>
<dbReference type="InterPro" id="IPR002068">
    <property type="entry name" value="A-crystallin/Hsp20_dom"/>
</dbReference>
<evidence type="ECO:0000313" key="5">
    <source>
        <dbReference type="EMBL" id="PFH49087.1"/>
    </source>
</evidence>
<evidence type="ECO:0000313" key="6">
    <source>
        <dbReference type="Proteomes" id="UP000242287"/>
    </source>
</evidence>
<sequence length="156" mass="17525">MSSVLVYEPFYDFDRLFNEAFDSYVRSRWAPMQRRSGDGTTTSASQIIKPKLDLYEDTENNIVIAAFELPGLNKDNVQIDVHEGCLTISGEIASSSDRLESGFVVRERKFGKFSRTIQLPRGVDHEQIKASMVNGVLTVTFPKTTPEMAPKKITVS</sequence>
<evidence type="ECO:0000256" key="3">
    <source>
        <dbReference type="RuleBase" id="RU003616"/>
    </source>
</evidence>
<dbReference type="AlphaFoldDB" id="A0A2A9NLE8"/>
<dbReference type="CDD" id="cd06464">
    <property type="entry name" value="ACD_sHsps-like"/>
    <property type="match status" value="1"/>
</dbReference>
<dbReference type="SUPFAM" id="SSF49764">
    <property type="entry name" value="HSP20-like chaperones"/>
    <property type="match status" value="1"/>
</dbReference>
<dbReference type="Gene3D" id="2.60.40.790">
    <property type="match status" value="1"/>
</dbReference>
<keyword evidence="1" id="KW-0346">Stress response</keyword>
<evidence type="ECO:0000256" key="1">
    <source>
        <dbReference type="ARBA" id="ARBA00023016"/>
    </source>
</evidence>
<proteinExistence type="inferred from homology"/>
<dbReference type="OrthoDB" id="1431247at2759"/>
<dbReference type="STRING" id="703135.A0A2A9NLE8"/>
<name>A0A2A9NLE8_9AGAR</name>
<organism evidence="5 6">
    <name type="scientific">Amanita thiersii Skay4041</name>
    <dbReference type="NCBI Taxonomy" id="703135"/>
    <lineage>
        <taxon>Eukaryota</taxon>
        <taxon>Fungi</taxon>
        <taxon>Dikarya</taxon>
        <taxon>Basidiomycota</taxon>
        <taxon>Agaricomycotina</taxon>
        <taxon>Agaricomycetes</taxon>
        <taxon>Agaricomycetidae</taxon>
        <taxon>Agaricales</taxon>
        <taxon>Pluteineae</taxon>
        <taxon>Amanitaceae</taxon>
        <taxon>Amanita</taxon>
    </lineage>
</organism>
<dbReference type="PROSITE" id="PS01031">
    <property type="entry name" value="SHSP"/>
    <property type="match status" value="1"/>
</dbReference>
<evidence type="ECO:0000256" key="2">
    <source>
        <dbReference type="PROSITE-ProRule" id="PRU00285"/>
    </source>
</evidence>
<protein>
    <recommendedName>
        <fullName evidence="4">SHSP domain-containing protein</fullName>
    </recommendedName>
</protein>
<gene>
    <name evidence="5" type="ORF">AMATHDRAFT_148478</name>
</gene>